<accession>A0A1A8WSN3</accession>
<dbReference type="AlphaFoldDB" id="A0A1A8WSN3"/>
<dbReference type="EMBL" id="FLQU01002014">
    <property type="protein sequence ID" value="SBS95319.1"/>
    <property type="molecule type" value="Genomic_DNA"/>
</dbReference>
<protein>
    <submittedName>
        <fullName evidence="1">Uncharacterized protein</fullName>
    </submittedName>
</protein>
<evidence type="ECO:0000313" key="2">
    <source>
        <dbReference type="Proteomes" id="UP000078560"/>
    </source>
</evidence>
<organism evidence="1 2">
    <name type="scientific">Plasmodium ovale curtisi</name>
    <dbReference type="NCBI Taxonomy" id="864141"/>
    <lineage>
        <taxon>Eukaryota</taxon>
        <taxon>Sar</taxon>
        <taxon>Alveolata</taxon>
        <taxon>Apicomplexa</taxon>
        <taxon>Aconoidasida</taxon>
        <taxon>Haemosporida</taxon>
        <taxon>Plasmodiidae</taxon>
        <taxon>Plasmodium</taxon>
        <taxon>Plasmodium (Plasmodium)</taxon>
    </lineage>
</organism>
<sequence length="83" mass="9670">MHMNGSGSFARLNFIFNMDRNNHAVLPDCSLKTERNNNAGSPKCNLKIERNRSYMLPQLRIRFTLNTSCSYYFNQNDIEVAQH</sequence>
<gene>
    <name evidence="1" type="ORF">POVCU2_0095020</name>
</gene>
<reference evidence="2" key="1">
    <citation type="submission" date="2016-05" db="EMBL/GenBank/DDBJ databases">
        <authorList>
            <person name="Naeem Raeece"/>
        </authorList>
    </citation>
    <scope>NUCLEOTIDE SEQUENCE [LARGE SCALE GENOMIC DNA]</scope>
</reference>
<name>A0A1A8WSN3_PLAOA</name>
<evidence type="ECO:0000313" key="1">
    <source>
        <dbReference type="EMBL" id="SBS95319.1"/>
    </source>
</evidence>
<dbReference type="Proteomes" id="UP000078560">
    <property type="component" value="Unassembled WGS sequence"/>
</dbReference>
<proteinExistence type="predicted"/>